<dbReference type="PANTHER" id="PTHR47356:SF2">
    <property type="entry name" value="FAD-BINDING DOMAIN-CONTAINING PROTEIN-RELATED"/>
    <property type="match status" value="1"/>
</dbReference>
<dbReference type="OrthoDB" id="655030at2759"/>
<comment type="caution">
    <text evidence="1">The sequence shown here is derived from an EMBL/GenBank/DDBJ whole genome shotgun (WGS) entry which is preliminary data.</text>
</comment>
<organism evidence="1 2">
    <name type="scientific">Actinomortierella ambigua</name>
    <dbReference type="NCBI Taxonomy" id="1343610"/>
    <lineage>
        <taxon>Eukaryota</taxon>
        <taxon>Fungi</taxon>
        <taxon>Fungi incertae sedis</taxon>
        <taxon>Mucoromycota</taxon>
        <taxon>Mortierellomycotina</taxon>
        <taxon>Mortierellomycetes</taxon>
        <taxon>Mortierellales</taxon>
        <taxon>Mortierellaceae</taxon>
        <taxon>Actinomortierella</taxon>
    </lineage>
</organism>
<dbReference type="EMBL" id="JAAAJB010000097">
    <property type="protein sequence ID" value="KAG0266278.1"/>
    <property type="molecule type" value="Genomic_DNA"/>
</dbReference>
<keyword evidence="2" id="KW-1185">Reference proteome</keyword>
<accession>A0A9P6QFX4</accession>
<evidence type="ECO:0000313" key="1">
    <source>
        <dbReference type="EMBL" id="KAG0266278.1"/>
    </source>
</evidence>
<dbReference type="Proteomes" id="UP000807716">
    <property type="component" value="Unassembled WGS sequence"/>
</dbReference>
<evidence type="ECO:0000313" key="2">
    <source>
        <dbReference type="Proteomes" id="UP000807716"/>
    </source>
</evidence>
<dbReference type="Gene3D" id="3.50.50.60">
    <property type="entry name" value="FAD/NAD(P)-binding domain"/>
    <property type="match status" value="1"/>
</dbReference>
<feature type="non-terminal residue" evidence="1">
    <location>
        <position position="72"/>
    </location>
</feature>
<name>A0A9P6QFX4_9FUNG</name>
<protein>
    <recommendedName>
        <fullName evidence="3">FAD-binding domain-containing protein</fullName>
    </recommendedName>
</protein>
<dbReference type="InterPro" id="IPR050562">
    <property type="entry name" value="FAD_mOase_fung"/>
</dbReference>
<evidence type="ECO:0008006" key="3">
    <source>
        <dbReference type="Google" id="ProtNLM"/>
    </source>
</evidence>
<sequence length="72" mass="7948">MLPRSKLHKVMSRLIPTEKILYGKKVTSVQQNDEGALVICNANEIYHGDVVVGADGAYSSVRSSLYKQLKAK</sequence>
<dbReference type="SUPFAM" id="SSF51905">
    <property type="entry name" value="FAD/NAD(P)-binding domain"/>
    <property type="match status" value="1"/>
</dbReference>
<dbReference type="PANTHER" id="PTHR47356">
    <property type="entry name" value="FAD-DEPENDENT MONOOXYGENASE ASQG-RELATED"/>
    <property type="match status" value="1"/>
</dbReference>
<dbReference type="GO" id="GO:0004497">
    <property type="term" value="F:monooxygenase activity"/>
    <property type="evidence" value="ECO:0007669"/>
    <property type="project" value="InterPro"/>
</dbReference>
<dbReference type="InterPro" id="IPR036188">
    <property type="entry name" value="FAD/NAD-bd_sf"/>
</dbReference>
<dbReference type="AlphaFoldDB" id="A0A9P6QFX4"/>
<reference evidence="1" key="1">
    <citation type="journal article" date="2020" name="Fungal Divers.">
        <title>Resolving the Mortierellaceae phylogeny through synthesis of multi-gene phylogenetics and phylogenomics.</title>
        <authorList>
            <person name="Vandepol N."/>
            <person name="Liber J."/>
            <person name="Desiro A."/>
            <person name="Na H."/>
            <person name="Kennedy M."/>
            <person name="Barry K."/>
            <person name="Grigoriev I.V."/>
            <person name="Miller A.N."/>
            <person name="O'Donnell K."/>
            <person name="Stajich J.E."/>
            <person name="Bonito G."/>
        </authorList>
    </citation>
    <scope>NUCLEOTIDE SEQUENCE</scope>
    <source>
        <strain evidence="1">BC1065</strain>
    </source>
</reference>
<proteinExistence type="predicted"/>
<gene>
    <name evidence="1" type="ORF">DFQ27_009905</name>
</gene>